<organism evidence="1 2">
    <name type="scientific">Gigaspora rosea</name>
    <dbReference type="NCBI Taxonomy" id="44941"/>
    <lineage>
        <taxon>Eukaryota</taxon>
        <taxon>Fungi</taxon>
        <taxon>Fungi incertae sedis</taxon>
        <taxon>Mucoromycota</taxon>
        <taxon>Glomeromycotina</taxon>
        <taxon>Glomeromycetes</taxon>
        <taxon>Diversisporales</taxon>
        <taxon>Gigasporaceae</taxon>
        <taxon>Gigaspora</taxon>
    </lineage>
</organism>
<reference evidence="1 2" key="1">
    <citation type="submission" date="2018-06" db="EMBL/GenBank/DDBJ databases">
        <title>Comparative genomics reveals the genomic features of Rhizophagus irregularis, R. cerebriforme, R. diaphanum and Gigaspora rosea, and their symbiotic lifestyle signature.</title>
        <authorList>
            <person name="Morin E."/>
            <person name="San Clemente H."/>
            <person name="Chen E.C.H."/>
            <person name="De La Providencia I."/>
            <person name="Hainaut M."/>
            <person name="Kuo A."/>
            <person name="Kohler A."/>
            <person name="Murat C."/>
            <person name="Tang N."/>
            <person name="Roy S."/>
            <person name="Loubradou J."/>
            <person name="Henrissat B."/>
            <person name="Grigoriev I.V."/>
            <person name="Corradi N."/>
            <person name="Roux C."/>
            <person name="Martin F.M."/>
        </authorList>
    </citation>
    <scope>NUCLEOTIDE SEQUENCE [LARGE SCALE GENOMIC DNA]</scope>
    <source>
        <strain evidence="1 2">DAOM 194757</strain>
    </source>
</reference>
<proteinExistence type="predicted"/>
<dbReference type="Proteomes" id="UP000266673">
    <property type="component" value="Unassembled WGS sequence"/>
</dbReference>
<dbReference type="OrthoDB" id="2446113at2759"/>
<evidence type="ECO:0000313" key="2">
    <source>
        <dbReference type="Proteomes" id="UP000266673"/>
    </source>
</evidence>
<dbReference type="AlphaFoldDB" id="A0A397W9X3"/>
<sequence>MRRDSPIYVLIIALGQVEHLSPLLFLPLCKTNSTFTPININPVPIQNQKGKNKLSDLALNCLEPVLVDSTQDRRTCVEDAPEDKDENLESLL</sequence>
<comment type="caution">
    <text evidence="1">The sequence shown here is derived from an EMBL/GenBank/DDBJ whole genome shotgun (WGS) entry which is preliminary data.</text>
</comment>
<keyword evidence="2" id="KW-1185">Reference proteome</keyword>
<name>A0A397W9X3_9GLOM</name>
<protein>
    <submittedName>
        <fullName evidence="1">Uncharacterized protein</fullName>
    </submittedName>
</protein>
<evidence type="ECO:0000313" key="1">
    <source>
        <dbReference type="EMBL" id="RIB29293.1"/>
    </source>
</evidence>
<dbReference type="EMBL" id="QKWP01000041">
    <property type="protein sequence ID" value="RIB29293.1"/>
    <property type="molecule type" value="Genomic_DNA"/>
</dbReference>
<gene>
    <name evidence="1" type="ORF">C2G38_2155653</name>
</gene>
<accession>A0A397W9X3</accession>